<dbReference type="Proteomes" id="UP000321947">
    <property type="component" value="Unassembled WGS sequence"/>
</dbReference>
<dbReference type="SUPFAM" id="SSF47459">
    <property type="entry name" value="HLH, helix-loop-helix DNA-binding domain"/>
    <property type="match status" value="1"/>
</dbReference>
<gene>
    <name evidence="7" type="ORF">E5676_scaffold21G004670</name>
    <name evidence="6" type="ORF">E6C27_scaffold74G001170</name>
</gene>
<dbReference type="GO" id="GO:0046983">
    <property type="term" value="F:protein dimerization activity"/>
    <property type="evidence" value="ECO:0007669"/>
    <property type="project" value="InterPro"/>
</dbReference>
<protein>
    <submittedName>
        <fullName evidence="6">Transcription factor bHLH36-like</fullName>
    </submittedName>
</protein>
<evidence type="ECO:0000256" key="3">
    <source>
        <dbReference type="ARBA" id="ARBA00023163"/>
    </source>
</evidence>
<evidence type="ECO:0000313" key="9">
    <source>
        <dbReference type="Proteomes" id="UP000321947"/>
    </source>
</evidence>
<keyword evidence="2" id="KW-0805">Transcription regulation</keyword>
<dbReference type="EMBL" id="SSTE01014791">
    <property type="protein sequence ID" value="KAA0044825.1"/>
    <property type="molecule type" value="Genomic_DNA"/>
</dbReference>
<keyword evidence="3" id="KW-0804">Transcription</keyword>
<evidence type="ECO:0000313" key="7">
    <source>
        <dbReference type="EMBL" id="TYK16639.1"/>
    </source>
</evidence>
<dbReference type="GO" id="GO:0005634">
    <property type="term" value="C:nucleus"/>
    <property type="evidence" value="ECO:0007669"/>
    <property type="project" value="UniProtKB-SubCell"/>
</dbReference>
<proteinExistence type="predicted"/>
<dbReference type="AlphaFoldDB" id="A0A5A7TTV0"/>
<evidence type="ECO:0000256" key="1">
    <source>
        <dbReference type="ARBA" id="ARBA00004123"/>
    </source>
</evidence>
<organism evidence="6 8">
    <name type="scientific">Cucumis melo var. makuwa</name>
    <name type="common">Oriental melon</name>
    <dbReference type="NCBI Taxonomy" id="1194695"/>
    <lineage>
        <taxon>Eukaryota</taxon>
        <taxon>Viridiplantae</taxon>
        <taxon>Streptophyta</taxon>
        <taxon>Embryophyta</taxon>
        <taxon>Tracheophyta</taxon>
        <taxon>Spermatophyta</taxon>
        <taxon>Magnoliopsida</taxon>
        <taxon>eudicotyledons</taxon>
        <taxon>Gunneridae</taxon>
        <taxon>Pentapetalae</taxon>
        <taxon>rosids</taxon>
        <taxon>fabids</taxon>
        <taxon>Cucurbitales</taxon>
        <taxon>Cucurbitaceae</taxon>
        <taxon>Benincaseae</taxon>
        <taxon>Cucumis</taxon>
    </lineage>
</organism>
<dbReference type="Pfam" id="PF00010">
    <property type="entry name" value="HLH"/>
    <property type="match status" value="1"/>
</dbReference>
<comment type="subcellular location">
    <subcellularLocation>
        <location evidence="1">Nucleus</location>
    </subcellularLocation>
</comment>
<dbReference type="InterPro" id="IPR036638">
    <property type="entry name" value="HLH_DNA-bd_sf"/>
</dbReference>
<evidence type="ECO:0000313" key="6">
    <source>
        <dbReference type="EMBL" id="KAA0044825.1"/>
    </source>
</evidence>
<dbReference type="InterPro" id="IPR011598">
    <property type="entry name" value="bHLH_dom"/>
</dbReference>
<evidence type="ECO:0000256" key="2">
    <source>
        <dbReference type="ARBA" id="ARBA00023015"/>
    </source>
</evidence>
<evidence type="ECO:0000313" key="8">
    <source>
        <dbReference type="Proteomes" id="UP000321393"/>
    </source>
</evidence>
<evidence type="ECO:0000256" key="4">
    <source>
        <dbReference type="ARBA" id="ARBA00023242"/>
    </source>
</evidence>
<reference evidence="8 9" key="1">
    <citation type="submission" date="2019-08" db="EMBL/GenBank/DDBJ databases">
        <title>Draft genome sequences of two oriental melons (Cucumis melo L. var makuwa).</title>
        <authorList>
            <person name="Kwon S.-Y."/>
        </authorList>
    </citation>
    <scope>NUCLEOTIDE SEQUENCE [LARGE SCALE GENOMIC DNA]</scope>
    <source>
        <strain evidence="9">cv. Chang Bougi</strain>
        <strain evidence="8">cv. SW 3</strain>
        <tissue evidence="6">Leaf</tissue>
    </source>
</reference>
<evidence type="ECO:0000259" key="5">
    <source>
        <dbReference type="Pfam" id="PF00010"/>
    </source>
</evidence>
<accession>A0A5A7TTV0</accession>
<sequence length="91" mass="10465">MVPYGMDKGVVELGRERERQRRQEISALYMSLRTLLPLEFIKVSVAKKKGRGDEKNGVKVGVFVMHRSSFVRGGVLKKDRGVWVKKEREGF</sequence>
<dbReference type="Proteomes" id="UP000321393">
    <property type="component" value="Unassembled WGS sequence"/>
</dbReference>
<name>A0A5A7TTV0_CUCMM</name>
<dbReference type="EMBL" id="SSTD01008307">
    <property type="protein sequence ID" value="TYK16639.1"/>
    <property type="molecule type" value="Genomic_DNA"/>
</dbReference>
<feature type="domain" description="BHLH" evidence="5">
    <location>
        <begin position="15"/>
        <end position="37"/>
    </location>
</feature>
<comment type="caution">
    <text evidence="6">The sequence shown here is derived from an EMBL/GenBank/DDBJ whole genome shotgun (WGS) entry which is preliminary data.</text>
</comment>
<keyword evidence="4" id="KW-0539">Nucleus</keyword>